<reference evidence="12 13" key="2">
    <citation type="submission" date="2017-02" db="EMBL/GenBank/DDBJ databases">
        <authorList>
            <consortium name="Pathogen Informatics"/>
        </authorList>
    </citation>
    <scope>NUCLEOTIDE SEQUENCE [LARGE SCALE GENOMIC DNA]</scope>
    <source>
        <strain evidence="12 13">VRECD0157</strain>
    </source>
</reference>
<reference evidence="11" key="3">
    <citation type="journal article" date="2018" name="Genome Biol.">
        <title>SKESA: strategic k-mer extension for scrupulous assemblies.</title>
        <authorList>
            <person name="Souvorov A."/>
            <person name="Agarwala R."/>
            <person name="Lipman D.J."/>
        </authorList>
    </citation>
    <scope>NUCLEOTIDE SEQUENCE</scope>
    <source>
        <strain evidence="11">HN1000</strain>
    </source>
</reference>
<name>A0A069AL04_CLODI</name>
<organism evidence="10">
    <name type="scientific">Clostridioides difficile</name>
    <name type="common">Peptoclostridium difficile</name>
    <dbReference type="NCBI Taxonomy" id="1496"/>
    <lineage>
        <taxon>Bacteria</taxon>
        <taxon>Bacillati</taxon>
        <taxon>Bacillota</taxon>
        <taxon>Clostridia</taxon>
        <taxon>Peptostreptococcales</taxon>
        <taxon>Peptostreptococcaceae</taxon>
        <taxon>Clostridioides</taxon>
    </lineage>
</organism>
<dbReference type="InterPro" id="IPR031316">
    <property type="entry name" value="FlgM_C"/>
</dbReference>
<dbReference type="EMBL" id="FUPS01000015">
    <property type="protein sequence ID" value="SJT05670.1"/>
    <property type="molecule type" value="Genomic_DNA"/>
</dbReference>
<comment type="similarity">
    <text evidence="1">Belongs to the FlgM family.</text>
</comment>
<evidence type="ECO:0000313" key="8">
    <source>
        <dbReference type="EMBL" id="CDS83160.1"/>
    </source>
</evidence>
<evidence type="ECO:0000256" key="5">
    <source>
        <dbReference type="ARBA" id="ARBA00023015"/>
    </source>
</evidence>
<dbReference type="InterPro" id="IPR035890">
    <property type="entry name" value="Anti-sigma-28_factor_FlgM_sf"/>
</dbReference>
<evidence type="ECO:0000313" key="13">
    <source>
        <dbReference type="Proteomes" id="UP000189137"/>
    </source>
</evidence>
<feature type="domain" description="Anti-sigma-28 factor FlgM C-terminal" evidence="7">
    <location>
        <begin position="35"/>
        <end position="87"/>
    </location>
</feature>
<dbReference type="EMBL" id="LK932465">
    <property type="protein sequence ID" value="CDS83160.1"/>
    <property type="molecule type" value="Genomic_DNA"/>
</dbReference>
<dbReference type="Pfam" id="PF04316">
    <property type="entry name" value="FlgM"/>
    <property type="match status" value="1"/>
</dbReference>
<dbReference type="EMBL" id="LK932347">
    <property type="protein sequence ID" value="CDS83305.1"/>
    <property type="molecule type" value="Genomic_DNA"/>
</dbReference>
<reference evidence="10" key="1">
    <citation type="submission" date="2014-07" db="EMBL/GenBank/DDBJ databases">
        <authorList>
            <person name="Monot Marc"/>
        </authorList>
    </citation>
    <scope>NUCLEOTIDE SEQUENCE</scope>
    <source>
        <strain evidence="10">7032989</strain>
        <strain evidence="9">7032994</strain>
    </source>
</reference>
<evidence type="ECO:0000256" key="1">
    <source>
        <dbReference type="ARBA" id="ARBA00005322"/>
    </source>
</evidence>
<dbReference type="GO" id="GO:0044781">
    <property type="term" value="P:bacterial-type flagellum organization"/>
    <property type="evidence" value="ECO:0007669"/>
    <property type="project" value="UniProtKB-KW"/>
</dbReference>
<evidence type="ECO:0000256" key="4">
    <source>
        <dbReference type="ARBA" id="ARBA00022795"/>
    </source>
</evidence>
<proteinExistence type="inferred from homology"/>
<evidence type="ECO:0000313" key="10">
    <source>
        <dbReference type="EMBL" id="CDS98583.1"/>
    </source>
</evidence>
<evidence type="ECO:0000313" key="9">
    <source>
        <dbReference type="EMBL" id="CDS83305.1"/>
    </source>
</evidence>
<gene>
    <name evidence="10" type="primary">flgM</name>
    <name evidence="10" type="ORF">BN1095_210136</name>
    <name evidence="8" type="ORF">BN1096_160128</name>
    <name evidence="9" type="ORF">BN1097_140130</name>
    <name evidence="11" type="ORF">KRM00_000222</name>
    <name evidence="12" type="ORF">SAMEA3375112_03531</name>
</gene>
<keyword evidence="10" id="KW-0966">Cell projection</keyword>
<evidence type="ECO:0000256" key="3">
    <source>
        <dbReference type="ARBA" id="ARBA00022491"/>
    </source>
</evidence>
<dbReference type="Proteomes" id="UP000189137">
    <property type="component" value="Unassembled WGS sequence"/>
</dbReference>
<keyword evidence="10" id="KW-0282">Flagellum</keyword>
<evidence type="ECO:0000313" key="11">
    <source>
        <dbReference type="EMBL" id="HBH1540769.1"/>
    </source>
</evidence>
<dbReference type="PATRIC" id="fig|1496.1373.peg.3095"/>
<accession>A0A069AL04</accession>
<keyword evidence="10" id="KW-0969">Cilium</keyword>
<dbReference type="GeneID" id="66352780"/>
<keyword evidence="5" id="KW-0805">Transcription regulation</keyword>
<dbReference type="SUPFAM" id="SSF101498">
    <property type="entry name" value="Anti-sigma factor FlgM"/>
    <property type="match status" value="1"/>
</dbReference>
<reference evidence="11" key="4">
    <citation type="submission" date="2021-06" db="EMBL/GenBank/DDBJ databases">
        <authorList>
            <consortium name="NCBI Pathogen Detection Project"/>
        </authorList>
    </citation>
    <scope>NUCLEOTIDE SEQUENCE</scope>
    <source>
        <strain evidence="11">HN1000</strain>
    </source>
</reference>
<dbReference type="Proteomes" id="UP000878956">
    <property type="component" value="Unassembled WGS sequence"/>
</dbReference>
<sequence length="91" mass="10390">MDIKNVSSNIVVNNYLKNTSGIKKVEEVKKINKTDKIELSKFAKEMASVSNMSDENIRNKKVDEIKNALENGTYKIKPKEIAKKMIEDMRG</sequence>
<protein>
    <recommendedName>
        <fullName evidence="2">Negative regulator of flagellin synthesis</fullName>
    </recommendedName>
</protein>
<dbReference type="EMBL" id="LK932861">
    <property type="protein sequence ID" value="CDS98583.1"/>
    <property type="molecule type" value="Genomic_DNA"/>
</dbReference>
<dbReference type="EMBL" id="DAEPXK010000002">
    <property type="protein sequence ID" value="HBH1540769.1"/>
    <property type="molecule type" value="Genomic_DNA"/>
</dbReference>
<dbReference type="RefSeq" id="WP_003436049.1">
    <property type="nucleotide sequence ID" value="NZ_AP031492.1"/>
</dbReference>
<keyword evidence="6" id="KW-0804">Transcription</keyword>
<dbReference type="NCBIfam" id="TIGR03824">
    <property type="entry name" value="FlgM_jcvi"/>
    <property type="match status" value="1"/>
</dbReference>
<keyword evidence="3" id="KW-0678">Repressor</keyword>
<evidence type="ECO:0000313" key="12">
    <source>
        <dbReference type="EMBL" id="SJT05670.1"/>
    </source>
</evidence>
<evidence type="ECO:0000259" key="7">
    <source>
        <dbReference type="Pfam" id="PF04316"/>
    </source>
</evidence>
<dbReference type="GO" id="GO:0045892">
    <property type="term" value="P:negative regulation of DNA-templated transcription"/>
    <property type="evidence" value="ECO:0007669"/>
    <property type="project" value="InterPro"/>
</dbReference>
<dbReference type="InterPro" id="IPR007412">
    <property type="entry name" value="FlgM"/>
</dbReference>
<evidence type="ECO:0000256" key="6">
    <source>
        <dbReference type="ARBA" id="ARBA00023163"/>
    </source>
</evidence>
<evidence type="ECO:0000256" key="2">
    <source>
        <dbReference type="ARBA" id="ARBA00017823"/>
    </source>
</evidence>
<dbReference type="AlphaFoldDB" id="A0A069AL04"/>
<keyword evidence="4" id="KW-1005">Bacterial flagellum biogenesis</keyword>